<feature type="chain" id="PRO_5041230145" evidence="1">
    <location>
        <begin position="19"/>
        <end position="115"/>
    </location>
</feature>
<proteinExistence type="predicted"/>
<evidence type="ECO:0000256" key="1">
    <source>
        <dbReference type="SAM" id="SignalP"/>
    </source>
</evidence>
<dbReference type="Proteomes" id="UP001160390">
    <property type="component" value="Unassembled WGS sequence"/>
</dbReference>
<evidence type="ECO:0000313" key="2">
    <source>
        <dbReference type="EMBL" id="CAI6049521.1"/>
    </source>
</evidence>
<dbReference type="AlphaFoldDB" id="A0AA35LSH5"/>
<feature type="signal peptide" evidence="1">
    <location>
        <begin position="1"/>
        <end position="18"/>
    </location>
</feature>
<keyword evidence="3" id="KW-1185">Reference proteome</keyword>
<evidence type="ECO:0000313" key="3">
    <source>
        <dbReference type="Proteomes" id="UP001160390"/>
    </source>
</evidence>
<protein>
    <submittedName>
        <fullName evidence="2">Uncharacterized protein</fullName>
    </submittedName>
</protein>
<accession>A0AA35LSH5</accession>
<organism evidence="2 3">
    <name type="scientific">Clonostachys chloroleuca</name>
    <dbReference type="NCBI Taxonomy" id="1926264"/>
    <lineage>
        <taxon>Eukaryota</taxon>
        <taxon>Fungi</taxon>
        <taxon>Dikarya</taxon>
        <taxon>Ascomycota</taxon>
        <taxon>Pezizomycotina</taxon>
        <taxon>Sordariomycetes</taxon>
        <taxon>Hypocreomycetidae</taxon>
        <taxon>Hypocreales</taxon>
        <taxon>Bionectriaceae</taxon>
        <taxon>Clonostachys</taxon>
    </lineage>
</organism>
<reference evidence="2" key="1">
    <citation type="submission" date="2023-01" db="EMBL/GenBank/DDBJ databases">
        <authorList>
            <person name="Piombo E."/>
        </authorList>
    </citation>
    <scope>NUCLEOTIDE SEQUENCE</scope>
</reference>
<name>A0AA35LSH5_9HYPO</name>
<gene>
    <name evidence="2" type="ORF">CCHLO57077_00019559</name>
</gene>
<dbReference type="EMBL" id="CABFNP030000588">
    <property type="protein sequence ID" value="CAI6049521.1"/>
    <property type="molecule type" value="Genomic_DNA"/>
</dbReference>
<keyword evidence="1" id="KW-0732">Signal</keyword>
<comment type="caution">
    <text evidence="2">The sequence shown here is derived from an EMBL/GenBank/DDBJ whole genome shotgun (WGS) entry which is preliminary data.</text>
</comment>
<sequence>MRLSALLSIFALTAVGASYELNERDIGEVQELARRDAMADAYANAYAAYYKRATARKGLKSDATTTCASLPSTAHHLQDRVCKGGVCKVTVGDPFNQRSLSCGSCKNEGAICYAK</sequence>